<keyword evidence="4" id="KW-1185">Reference proteome</keyword>
<dbReference type="Proteomes" id="UP000800093">
    <property type="component" value="Unassembled WGS sequence"/>
</dbReference>
<sequence>MGFSRYSLFVLLVASSHALNATSPNSNYQGNLPLKFAPEPFFQALDRNCGFIANQLELIPENPKNSSRDRFTIAQIYSECLASQYGDHFACSEPFESLKFLPVEAFPAMYRTQNNDTDVWMNAKMPFIPSTGNGRELPKLVPIIQDACIFDIETLTDNNCCENGPSNKKPCGKESFNLLACSIQSVRTYVGCTAKQDLNIATCVTETAKRINFVPIGFQVDSNGNTCPKPVSTISHLALVTVVDFFVFLLIDNPTLFIRLFRRFVQGKQISIRTRTFRASHLGFWVTIAKDICENVVLTGIVLQRQNYQIDILKNFVLFSIRPRGAFFHALLGYIDAGWAHDGLIDMVSQILLSVFGGYMALFGAISANHTLDPLRPLWWKTYLAGGVMASIVTDFLLLYLSAILISIALIFCGGLAALALLAMVPAVLGWYMLIVAPFKEVVILLRNVINCILRRARYSDPDALCTFNQTWFKRWYMFCSFISLVLFIGSWMYWNGFLRLSGELYCPQELSRINLVMIGFYAVCVLVRKFLAYFNGGRVIEGEIMTDGEPLALQEFVKIP</sequence>
<protein>
    <submittedName>
        <fullName evidence="3">Uncharacterized protein</fullName>
    </submittedName>
</protein>
<feature type="transmembrane region" description="Helical" evidence="1">
    <location>
        <begin position="347"/>
        <end position="366"/>
    </location>
</feature>
<evidence type="ECO:0000313" key="4">
    <source>
        <dbReference type="Proteomes" id="UP000800093"/>
    </source>
</evidence>
<evidence type="ECO:0000256" key="1">
    <source>
        <dbReference type="SAM" id="Phobius"/>
    </source>
</evidence>
<organism evidence="3 4">
    <name type="scientific">Lojkania enalia</name>
    <dbReference type="NCBI Taxonomy" id="147567"/>
    <lineage>
        <taxon>Eukaryota</taxon>
        <taxon>Fungi</taxon>
        <taxon>Dikarya</taxon>
        <taxon>Ascomycota</taxon>
        <taxon>Pezizomycotina</taxon>
        <taxon>Dothideomycetes</taxon>
        <taxon>Pleosporomycetidae</taxon>
        <taxon>Pleosporales</taxon>
        <taxon>Pleosporales incertae sedis</taxon>
        <taxon>Lojkania</taxon>
    </lineage>
</organism>
<feature type="transmembrane region" description="Helical" evidence="1">
    <location>
        <begin position="282"/>
        <end position="304"/>
    </location>
</feature>
<accession>A0A9P4N1Q2</accession>
<keyword evidence="1" id="KW-0472">Membrane</keyword>
<feature type="transmembrane region" description="Helical" evidence="1">
    <location>
        <begin position="431"/>
        <end position="450"/>
    </location>
</feature>
<feature type="transmembrane region" description="Helical" evidence="1">
    <location>
        <begin position="405"/>
        <end position="425"/>
    </location>
</feature>
<evidence type="ECO:0000313" key="3">
    <source>
        <dbReference type="EMBL" id="KAF2261793.1"/>
    </source>
</evidence>
<comment type="caution">
    <text evidence="3">The sequence shown here is derived from an EMBL/GenBank/DDBJ whole genome shotgun (WGS) entry which is preliminary data.</text>
</comment>
<keyword evidence="1" id="KW-1133">Transmembrane helix</keyword>
<evidence type="ECO:0000256" key="2">
    <source>
        <dbReference type="SAM" id="SignalP"/>
    </source>
</evidence>
<feature type="transmembrane region" description="Helical" evidence="1">
    <location>
        <begin position="476"/>
        <end position="494"/>
    </location>
</feature>
<name>A0A9P4N1Q2_9PLEO</name>
<dbReference type="AlphaFoldDB" id="A0A9P4N1Q2"/>
<keyword evidence="2" id="KW-0732">Signal</keyword>
<keyword evidence="1" id="KW-0812">Transmembrane</keyword>
<dbReference type="EMBL" id="ML986650">
    <property type="protein sequence ID" value="KAF2261793.1"/>
    <property type="molecule type" value="Genomic_DNA"/>
</dbReference>
<gene>
    <name evidence="3" type="ORF">CC78DRAFT_546375</name>
</gene>
<reference evidence="4" key="1">
    <citation type="journal article" date="2020" name="Stud. Mycol.">
        <title>101 Dothideomycetes genomes: A test case for predicting lifestyles and emergence of pathogens.</title>
        <authorList>
            <person name="Haridas S."/>
            <person name="Albert R."/>
            <person name="Binder M."/>
            <person name="Bloem J."/>
            <person name="LaButti K."/>
            <person name="Salamov A."/>
            <person name="Andreopoulos B."/>
            <person name="Baker S."/>
            <person name="Barry K."/>
            <person name="Bills G."/>
            <person name="Bluhm B."/>
            <person name="Cannon C."/>
            <person name="Castanera R."/>
            <person name="Culley D."/>
            <person name="Daum C."/>
            <person name="Ezra D."/>
            <person name="Gonzalez J."/>
            <person name="Henrissat B."/>
            <person name="Kuo A."/>
            <person name="Liang C."/>
            <person name="Lipzen A."/>
            <person name="Lutzoni F."/>
            <person name="Magnuson J."/>
            <person name="Mondo S."/>
            <person name="Nolan M."/>
            <person name="Ohm R."/>
            <person name="Pangilinan J."/>
            <person name="Park H.-J."/>
            <person name="Ramirez L."/>
            <person name="Alfaro M."/>
            <person name="Sun H."/>
            <person name="Tritt A."/>
            <person name="Yoshinaga Y."/>
            <person name="Zwiers L.-H."/>
            <person name="Turgeon B."/>
            <person name="Goodwin S."/>
            <person name="Spatafora J."/>
            <person name="Crous P."/>
            <person name="Grigoriev I."/>
        </authorList>
    </citation>
    <scope>NUCLEOTIDE SEQUENCE [LARGE SCALE GENOMIC DNA]</scope>
    <source>
        <strain evidence="4">CBS 304.66</strain>
    </source>
</reference>
<feature type="transmembrane region" description="Helical" evidence="1">
    <location>
        <begin position="237"/>
        <end position="261"/>
    </location>
</feature>
<feature type="signal peptide" evidence="2">
    <location>
        <begin position="1"/>
        <end position="18"/>
    </location>
</feature>
<feature type="chain" id="PRO_5040155838" evidence="2">
    <location>
        <begin position="19"/>
        <end position="561"/>
    </location>
</feature>
<proteinExistence type="predicted"/>
<feature type="transmembrane region" description="Helical" evidence="1">
    <location>
        <begin position="514"/>
        <end position="532"/>
    </location>
</feature>
<dbReference type="OrthoDB" id="3785621at2759"/>